<dbReference type="InterPro" id="IPR000700">
    <property type="entry name" value="PAS-assoc_C"/>
</dbReference>
<evidence type="ECO:0000256" key="8">
    <source>
        <dbReference type="PROSITE-ProRule" id="PRU00169"/>
    </source>
</evidence>
<dbReference type="Pfam" id="PF02518">
    <property type="entry name" value="HATPase_c"/>
    <property type="match status" value="1"/>
</dbReference>
<dbReference type="InterPro" id="IPR035965">
    <property type="entry name" value="PAS-like_dom_sf"/>
</dbReference>
<dbReference type="PANTHER" id="PTHR43547:SF2">
    <property type="entry name" value="HYBRID SIGNAL TRANSDUCTION HISTIDINE KINASE C"/>
    <property type="match status" value="1"/>
</dbReference>
<dbReference type="PRINTS" id="PR00344">
    <property type="entry name" value="BCTRLSENSOR"/>
</dbReference>
<dbReference type="PROSITE" id="PS50110">
    <property type="entry name" value="RESPONSE_REGULATORY"/>
    <property type="match status" value="2"/>
</dbReference>
<feature type="domain" description="Response regulatory" evidence="10">
    <location>
        <begin position="6"/>
        <end position="122"/>
    </location>
</feature>
<dbReference type="PANTHER" id="PTHR43547">
    <property type="entry name" value="TWO-COMPONENT HISTIDINE KINASE"/>
    <property type="match status" value="1"/>
</dbReference>
<evidence type="ECO:0000256" key="2">
    <source>
        <dbReference type="ARBA" id="ARBA00006402"/>
    </source>
</evidence>
<protein>
    <recommendedName>
        <fullName evidence="7">Circadian input-output histidine kinase CikA</fullName>
        <ecNumber evidence="3">2.7.13.3</ecNumber>
    </recommendedName>
</protein>
<keyword evidence="5" id="KW-0418">Kinase</keyword>
<dbReference type="InterPro" id="IPR003661">
    <property type="entry name" value="HisK_dim/P_dom"/>
</dbReference>
<dbReference type="GO" id="GO:0000155">
    <property type="term" value="F:phosphorelay sensor kinase activity"/>
    <property type="evidence" value="ECO:0007669"/>
    <property type="project" value="InterPro"/>
</dbReference>
<reference evidence="12 13" key="1">
    <citation type="journal article" date="2015" name="Genome Announc.">
        <title>Draft Genome Sequence of Cyanobacterium Hassallia byssoidea Strain VB512170, Isolated from Monuments in India.</title>
        <authorList>
            <person name="Singh D."/>
            <person name="Chandrababunaidu M.M."/>
            <person name="Panda A."/>
            <person name="Sen D."/>
            <person name="Bhattacharyya S."/>
            <person name="Adhikary S.P."/>
            <person name="Tripathy S."/>
        </authorList>
    </citation>
    <scope>NUCLEOTIDE SEQUENCE [LARGE SCALE GENOMIC DNA]</scope>
    <source>
        <strain evidence="12 13">VB512170</strain>
    </source>
</reference>
<keyword evidence="6" id="KW-0902">Two-component regulatory system</keyword>
<evidence type="ECO:0000313" key="12">
    <source>
        <dbReference type="EMBL" id="NEU71890.1"/>
    </source>
</evidence>
<dbReference type="InterPro" id="IPR013655">
    <property type="entry name" value="PAS_fold_3"/>
</dbReference>
<evidence type="ECO:0000259" key="10">
    <source>
        <dbReference type="PROSITE" id="PS50110"/>
    </source>
</evidence>
<sequence length="660" mass="73704">MGKPLHVLIVEDSEDDMLVLLHILEQNDYDVIYSRVETSAEMSAALNRQPWDVIICDYVIPGFGAPKALSLLKEKKLDIPFIIVSGSITEETAVTSLKAGAADFVLKERMVRLVPAIEREIKEARIREKQRQTEIALQETEEQLKLALKMAKLGSWELNLQTNVLSTSVQCKINFGLPLDADFSHQILMSRIHPDDRLWVQKAIEQAIANHTDYDVEYRNIWADNSIHWVLIRGRCIYDSVGNPLRMVGMSMDITERKEAEIEREELLKRSLAAQEQAETANRIKDEFLAVLSHELRTPLNPILGWTTLLRTKKFDLVTTERALETIERNAKLQTQLINDLLDISRILRGKLSLTVMPVNLGTVISSALETVQLSAQAKSLQIETAITPFVGAVKGDAARLQQVIWNLLSNAIKFTESNGIIQVSLTQVGKYAQIQVKDSGKGIDTSFLPYVFEYFRQEDSATTRKFGGLGLGLAIARQIVELHGGTLSADSPGIGQGATFTVQIPLLQTYDEMPSAKISPEFKVDLNGIKILVVDDDADSREFLNFVLKQEKAIVTTAASGFDALQVVERSIPDILLSDVGMPGMDGYMLMRQLRRLTAQQTKDIKAIALTAYAGEVDRQQAKEAGFHQHLAKPVEINELVQAIATLMDRNTNSYLIKQ</sequence>
<dbReference type="Pfam" id="PF00512">
    <property type="entry name" value="HisKA"/>
    <property type="match status" value="1"/>
</dbReference>
<dbReference type="InterPro" id="IPR001610">
    <property type="entry name" value="PAC"/>
</dbReference>
<dbReference type="InterPro" id="IPR003594">
    <property type="entry name" value="HATPase_dom"/>
</dbReference>
<dbReference type="InterPro" id="IPR036890">
    <property type="entry name" value="HATPase_C_sf"/>
</dbReference>
<evidence type="ECO:0000259" key="11">
    <source>
        <dbReference type="PROSITE" id="PS50113"/>
    </source>
</evidence>
<dbReference type="SMART" id="SM00086">
    <property type="entry name" value="PAC"/>
    <property type="match status" value="1"/>
</dbReference>
<dbReference type="Gene3D" id="3.40.50.2300">
    <property type="match status" value="2"/>
</dbReference>
<dbReference type="SMART" id="SM00387">
    <property type="entry name" value="HATPase_c"/>
    <property type="match status" value="1"/>
</dbReference>
<dbReference type="SUPFAM" id="SSF55785">
    <property type="entry name" value="PYP-like sensor domain (PAS domain)"/>
    <property type="match status" value="1"/>
</dbReference>
<dbReference type="PROSITE" id="PS50113">
    <property type="entry name" value="PAC"/>
    <property type="match status" value="1"/>
</dbReference>
<dbReference type="InterPro" id="IPR000014">
    <property type="entry name" value="PAS"/>
</dbReference>
<evidence type="ECO:0000256" key="5">
    <source>
        <dbReference type="ARBA" id="ARBA00022777"/>
    </source>
</evidence>
<feature type="modified residue" description="4-aspartylphosphate" evidence="8">
    <location>
        <position position="580"/>
    </location>
</feature>
<feature type="domain" description="Response regulatory" evidence="10">
    <location>
        <begin position="531"/>
        <end position="649"/>
    </location>
</feature>
<keyword evidence="5" id="KW-0808">Transferase</keyword>
<dbReference type="SMART" id="SM00388">
    <property type="entry name" value="HisKA"/>
    <property type="match status" value="1"/>
</dbReference>
<keyword evidence="13" id="KW-1185">Reference proteome</keyword>
<dbReference type="RefSeq" id="WP_063842329.1">
    <property type="nucleotide sequence ID" value="NZ_JTCM02000006.1"/>
</dbReference>
<dbReference type="CDD" id="cd00130">
    <property type="entry name" value="PAS"/>
    <property type="match status" value="1"/>
</dbReference>
<proteinExistence type="inferred from homology"/>
<dbReference type="CDD" id="cd00156">
    <property type="entry name" value="REC"/>
    <property type="match status" value="1"/>
</dbReference>
<gene>
    <name evidence="12" type="ORF">PI95_004700</name>
</gene>
<dbReference type="InterPro" id="IPR036097">
    <property type="entry name" value="HisK_dim/P_sf"/>
</dbReference>
<dbReference type="SUPFAM" id="SSF47384">
    <property type="entry name" value="Homodimeric domain of signal transducing histidine kinase"/>
    <property type="match status" value="1"/>
</dbReference>
<dbReference type="EMBL" id="JTCM02000006">
    <property type="protein sequence ID" value="NEU71890.1"/>
    <property type="molecule type" value="Genomic_DNA"/>
</dbReference>
<keyword evidence="4 8" id="KW-0597">Phosphoprotein</keyword>
<feature type="modified residue" description="4-aspartylphosphate" evidence="8">
    <location>
        <position position="57"/>
    </location>
</feature>
<feature type="domain" description="Histidine kinase" evidence="9">
    <location>
        <begin position="291"/>
        <end position="509"/>
    </location>
</feature>
<dbReference type="SUPFAM" id="SSF55874">
    <property type="entry name" value="ATPase domain of HSP90 chaperone/DNA topoisomerase II/histidine kinase"/>
    <property type="match status" value="1"/>
</dbReference>
<dbReference type="Gene3D" id="1.10.287.130">
    <property type="match status" value="1"/>
</dbReference>
<dbReference type="PROSITE" id="PS50109">
    <property type="entry name" value="HIS_KIN"/>
    <property type="match status" value="1"/>
</dbReference>
<dbReference type="Pfam" id="PF08447">
    <property type="entry name" value="PAS_3"/>
    <property type="match status" value="1"/>
</dbReference>
<evidence type="ECO:0000256" key="7">
    <source>
        <dbReference type="ARBA" id="ARBA00074306"/>
    </source>
</evidence>
<evidence type="ECO:0000256" key="3">
    <source>
        <dbReference type="ARBA" id="ARBA00012438"/>
    </source>
</evidence>
<dbReference type="Gene3D" id="2.10.70.100">
    <property type="match status" value="1"/>
</dbReference>
<dbReference type="Pfam" id="PF00072">
    <property type="entry name" value="Response_reg"/>
    <property type="match status" value="2"/>
</dbReference>
<evidence type="ECO:0000256" key="6">
    <source>
        <dbReference type="ARBA" id="ARBA00023012"/>
    </source>
</evidence>
<comment type="caution">
    <text evidence="12">The sequence shown here is derived from an EMBL/GenBank/DDBJ whole genome shotgun (WGS) entry which is preliminary data.</text>
</comment>
<dbReference type="InterPro" id="IPR011006">
    <property type="entry name" value="CheY-like_superfamily"/>
</dbReference>
<dbReference type="InterPro" id="IPR005467">
    <property type="entry name" value="His_kinase_dom"/>
</dbReference>
<dbReference type="SMART" id="SM00448">
    <property type="entry name" value="REC"/>
    <property type="match status" value="2"/>
</dbReference>
<name>A0A846H5M4_9CYAN</name>
<dbReference type="InterPro" id="IPR001789">
    <property type="entry name" value="Sig_transdc_resp-reg_receiver"/>
</dbReference>
<dbReference type="InterPro" id="IPR004358">
    <property type="entry name" value="Sig_transdc_His_kin-like_C"/>
</dbReference>
<dbReference type="NCBIfam" id="TIGR00229">
    <property type="entry name" value="sensory_box"/>
    <property type="match status" value="1"/>
</dbReference>
<evidence type="ECO:0000256" key="4">
    <source>
        <dbReference type="ARBA" id="ARBA00022553"/>
    </source>
</evidence>
<dbReference type="AlphaFoldDB" id="A0A846H5M4"/>
<dbReference type="SUPFAM" id="SSF52172">
    <property type="entry name" value="CheY-like"/>
    <property type="match status" value="2"/>
</dbReference>
<dbReference type="CDD" id="cd17580">
    <property type="entry name" value="REC_2_DhkD-like"/>
    <property type="match status" value="1"/>
</dbReference>
<dbReference type="Gene3D" id="3.30.565.10">
    <property type="entry name" value="Histidine kinase-like ATPase, C-terminal domain"/>
    <property type="match status" value="1"/>
</dbReference>
<evidence type="ECO:0000313" key="13">
    <source>
        <dbReference type="Proteomes" id="UP000031549"/>
    </source>
</evidence>
<dbReference type="EC" id="2.7.13.3" evidence="3"/>
<organism evidence="12 13">
    <name type="scientific">Hassallia byssoidea VB512170</name>
    <dbReference type="NCBI Taxonomy" id="1304833"/>
    <lineage>
        <taxon>Bacteria</taxon>
        <taxon>Bacillati</taxon>
        <taxon>Cyanobacteriota</taxon>
        <taxon>Cyanophyceae</taxon>
        <taxon>Nostocales</taxon>
        <taxon>Tolypothrichaceae</taxon>
        <taxon>Hassallia</taxon>
    </lineage>
</organism>
<evidence type="ECO:0000259" key="9">
    <source>
        <dbReference type="PROSITE" id="PS50109"/>
    </source>
</evidence>
<dbReference type="CDD" id="cd00082">
    <property type="entry name" value="HisKA"/>
    <property type="match status" value="1"/>
</dbReference>
<dbReference type="Proteomes" id="UP000031549">
    <property type="component" value="Unassembled WGS sequence"/>
</dbReference>
<feature type="domain" description="PAC" evidence="11">
    <location>
        <begin position="214"/>
        <end position="266"/>
    </location>
</feature>
<comment type="catalytic activity">
    <reaction evidence="1">
        <text>ATP + protein L-histidine = ADP + protein N-phospho-L-histidine.</text>
        <dbReference type="EC" id="2.7.13.3"/>
    </reaction>
</comment>
<dbReference type="FunFam" id="3.30.565.10:FF:000010">
    <property type="entry name" value="Sensor histidine kinase RcsC"/>
    <property type="match status" value="1"/>
</dbReference>
<accession>A0A846H5M4</accession>
<comment type="similarity">
    <text evidence="2">In the N-terminal section; belongs to the phytochrome family.</text>
</comment>
<dbReference type="Gene3D" id="3.30.450.20">
    <property type="entry name" value="PAS domain"/>
    <property type="match status" value="1"/>
</dbReference>
<evidence type="ECO:0000256" key="1">
    <source>
        <dbReference type="ARBA" id="ARBA00000085"/>
    </source>
</evidence>